<keyword evidence="1" id="KW-1133">Transmembrane helix</keyword>
<evidence type="ECO:0000313" key="2">
    <source>
        <dbReference type="EMBL" id="MFD1131214.1"/>
    </source>
</evidence>
<keyword evidence="1" id="KW-0472">Membrane</keyword>
<sequence length="146" mass="17191">MYKKTISIVLYITGVILFLIRTFIHEADRLLSFDFVLLTLFTASAGIYMIYHEKQELTHSMTEEKLLKMRKEYLFGIFGIGFVMLLQVNMLFRELYPRPYINGMPRSVDWSSAQTKVFVAIIFTIIWGRNILGYFILRKTKKAEDV</sequence>
<dbReference type="EMBL" id="JBHTKX010000007">
    <property type="protein sequence ID" value="MFD1131214.1"/>
    <property type="molecule type" value="Genomic_DNA"/>
</dbReference>
<feature type="transmembrane region" description="Helical" evidence="1">
    <location>
        <begin position="30"/>
        <end position="51"/>
    </location>
</feature>
<name>A0ABW3PV42_9BACL</name>
<keyword evidence="1" id="KW-0812">Transmembrane</keyword>
<accession>A0ABW3PV42</accession>
<organism evidence="2 3">
    <name type="scientific">Paenibacillus provencensis</name>
    <dbReference type="NCBI Taxonomy" id="441151"/>
    <lineage>
        <taxon>Bacteria</taxon>
        <taxon>Bacillati</taxon>
        <taxon>Bacillota</taxon>
        <taxon>Bacilli</taxon>
        <taxon>Bacillales</taxon>
        <taxon>Paenibacillaceae</taxon>
        <taxon>Paenibacillus</taxon>
    </lineage>
</organism>
<protein>
    <recommendedName>
        <fullName evidence="4">TRAP-type C4-dicarboxylate transport system, small permease component</fullName>
    </recommendedName>
</protein>
<comment type="caution">
    <text evidence="2">The sequence shown here is derived from an EMBL/GenBank/DDBJ whole genome shotgun (WGS) entry which is preliminary data.</text>
</comment>
<evidence type="ECO:0000256" key="1">
    <source>
        <dbReference type="SAM" id="Phobius"/>
    </source>
</evidence>
<gene>
    <name evidence="2" type="ORF">ACFQ3J_24120</name>
</gene>
<proteinExistence type="predicted"/>
<dbReference type="Proteomes" id="UP001597169">
    <property type="component" value="Unassembled WGS sequence"/>
</dbReference>
<feature type="transmembrane region" description="Helical" evidence="1">
    <location>
        <begin position="117"/>
        <end position="137"/>
    </location>
</feature>
<evidence type="ECO:0000313" key="3">
    <source>
        <dbReference type="Proteomes" id="UP001597169"/>
    </source>
</evidence>
<evidence type="ECO:0008006" key="4">
    <source>
        <dbReference type="Google" id="ProtNLM"/>
    </source>
</evidence>
<keyword evidence="3" id="KW-1185">Reference proteome</keyword>
<feature type="transmembrane region" description="Helical" evidence="1">
    <location>
        <begin position="72"/>
        <end position="92"/>
    </location>
</feature>
<dbReference type="RefSeq" id="WP_251584189.1">
    <property type="nucleotide sequence ID" value="NZ_JBHTKX010000007.1"/>
</dbReference>
<feature type="transmembrane region" description="Helical" evidence="1">
    <location>
        <begin position="7"/>
        <end position="24"/>
    </location>
</feature>
<reference evidence="3" key="1">
    <citation type="journal article" date="2019" name="Int. J. Syst. Evol. Microbiol.">
        <title>The Global Catalogue of Microorganisms (GCM) 10K type strain sequencing project: providing services to taxonomists for standard genome sequencing and annotation.</title>
        <authorList>
            <consortium name="The Broad Institute Genomics Platform"/>
            <consortium name="The Broad Institute Genome Sequencing Center for Infectious Disease"/>
            <person name="Wu L."/>
            <person name="Ma J."/>
        </authorList>
    </citation>
    <scope>NUCLEOTIDE SEQUENCE [LARGE SCALE GENOMIC DNA]</scope>
    <source>
        <strain evidence="3">CCUG 53519</strain>
    </source>
</reference>